<evidence type="ECO:0000313" key="5">
    <source>
        <dbReference type="Proteomes" id="UP000241890"/>
    </source>
</evidence>
<dbReference type="GO" id="GO:0005778">
    <property type="term" value="C:peroxisomal membrane"/>
    <property type="evidence" value="ECO:0007669"/>
    <property type="project" value="UniProtKB-SubCell"/>
</dbReference>
<keyword evidence="2" id="KW-0576">Peroxisome</keyword>
<dbReference type="Pfam" id="PF05648">
    <property type="entry name" value="PEX11"/>
    <property type="match status" value="1"/>
</dbReference>
<evidence type="ECO:0000313" key="4">
    <source>
        <dbReference type="EMBL" id="GBG27360.1"/>
    </source>
</evidence>
<dbReference type="InParanoid" id="A0A2R5G8N2"/>
<dbReference type="OrthoDB" id="10005898at2759"/>
<dbReference type="EMBL" id="BEYU01000030">
    <property type="protein sequence ID" value="GBG27360.1"/>
    <property type="molecule type" value="Genomic_DNA"/>
</dbReference>
<proteinExistence type="predicted"/>
<keyword evidence="5" id="KW-1185">Reference proteome</keyword>
<reference evidence="4 5" key="1">
    <citation type="submission" date="2017-12" db="EMBL/GenBank/DDBJ databases">
        <title>Sequencing, de novo assembly and annotation of complete genome of a new Thraustochytrid species, strain FCC1311.</title>
        <authorList>
            <person name="Sedici K."/>
            <person name="Godart F."/>
            <person name="Aiese Cigliano R."/>
            <person name="Sanseverino W."/>
            <person name="Barakat M."/>
            <person name="Ortet P."/>
            <person name="Marechal E."/>
            <person name="Cagnac O."/>
            <person name="Amato A."/>
        </authorList>
    </citation>
    <scope>NUCLEOTIDE SEQUENCE [LARGE SCALE GENOMIC DNA]</scope>
</reference>
<organism evidence="4 5">
    <name type="scientific">Hondaea fermentalgiana</name>
    <dbReference type="NCBI Taxonomy" id="2315210"/>
    <lineage>
        <taxon>Eukaryota</taxon>
        <taxon>Sar</taxon>
        <taxon>Stramenopiles</taxon>
        <taxon>Bigyra</taxon>
        <taxon>Labyrinthulomycetes</taxon>
        <taxon>Thraustochytrida</taxon>
        <taxon>Thraustochytriidae</taxon>
        <taxon>Hondaea</taxon>
    </lineage>
</organism>
<dbReference type="Proteomes" id="UP000241890">
    <property type="component" value="Unassembled WGS sequence"/>
</dbReference>
<protein>
    <submittedName>
        <fullName evidence="4">Uncharacterized protein</fullName>
    </submittedName>
</protein>
<comment type="caution">
    <text evidence="4">The sequence shown here is derived from an EMBL/GenBank/DDBJ whole genome shotgun (WGS) entry which is preliminary data.</text>
</comment>
<dbReference type="AlphaFoldDB" id="A0A2R5G8N2"/>
<accession>A0A2R5G8N2</accession>
<keyword evidence="1" id="KW-0472">Membrane</keyword>
<comment type="subcellular location">
    <subcellularLocation>
        <location evidence="3">Peroxisome membrane</location>
    </subcellularLocation>
</comment>
<evidence type="ECO:0000256" key="2">
    <source>
        <dbReference type="ARBA" id="ARBA00023140"/>
    </source>
</evidence>
<dbReference type="InterPro" id="IPR008733">
    <property type="entry name" value="PEX11"/>
</dbReference>
<evidence type="ECO:0000256" key="1">
    <source>
        <dbReference type="ARBA" id="ARBA00023136"/>
    </source>
</evidence>
<gene>
    <name evidence="4" type="ORF">FCC1311_035822</name>
</gene>
<evidence type="ECO:0000256" key="3">
    <source>
        <dbReference type="ARBA" id="ARBA00046271"/>
    </source>
</evidence>
<dbReference type="GO" id="GO:0016559">
    <property type="term" value="P:peroxisome fission"/>
    <property type="evidence" value="ECO:0007669"/>
    <property type="project" value="InterPro"/>
</dbReference>
<sequence>MQVSPATMEKLGRFNMLSMNIFALDNLFRIVSYTGLGVADVLTVMNGGKPTPLAQFLSDYYMKITVTRFFNRMFGLPLVIQGLLQSSPKDLASKIMEWSMVFYYPVEHVWLLSILEPNMIPINSPLWSMWSLRAFAVYCVASVYRTFKASADLLKQINETKDAKMESGEQKAKVAELEKERFLTNLTASAAVGDLILALQYSRAEPIVHDRVITLVGIWGGIAPFLVKWIRAAPAPEKKEA</sequence>
<name>A0A2R5G8N2_9STRA</name>